<feature type="compositionally biased region" description="Polar residues" evidence="1">
    <location>
        <begin position="99"/>
        <end position="112"/>
    </location>
</feature>
<evidence type="ECO:0000313" key="4">
    <source>
        <dbReference type="Proteomes" id="UP000604046"/>
    </source>
</evidence>
<dbReference type="AlphaFoldDB" id="A0A812UKZ0"/>
<evidence type="ECO:0000313" key="3">
    <source>
        <dbReference type="EMBL" id="CAE7569160.1"/>
    </source>
</evidence>
<evidence type="ECO:0000256" key="2">
    <source>
        <dbReference type="SAM" id="SignalP"/>
    </source>
</evidence>
<evidence type="ECO:0000256" key="1">
    <source>
        <dbReference type="SAM" id="MobiDB-lite"/>
    </source>
</evidence>
<dbReference type="EMBL" id="CAJNDS010002706">
    <property type="protein sequence ID" value="CAE7569160.1"/>
    <property type="molecule type" value="Genomic_DNA"/>
</dbReference>
<feature type="region of interest" description="Disordered" evidence="1">
    <location>
        <begin position="73"/>
        <end position="112"/>
    </location>
</feature>
<evidence type="ECO:0008006" key="5">
    <source>
        <dbReference type="Google" id="ProtNLM"/>
    </source>
</evidence>
<keyword evidence="2" id="KW-0732">Signal</keyword>
<organism evidence="3 4">
    <name type="scientific">Symbiodinium natans</name>
    <dbReference type="NCBI Taxonomy" id="878477"/>
    <lineage>
        <taxon>Eukaryota</taxon>
        <taxon>Sar</taxon>
        <taxon>Alveolata</taxon>
        <taxon>Dinophyceae</taxon>
        <taxon>Suessiales</taxon>
        <taxon>Symbiodiniaceae</taxon>
        <taxon>Symbiodinium</taxon>
    </lineage>
</organism>
<proteinExistence type="predicted"/>
<dbReference type="Proteomes" id="UP000604046">
    <property type="component" value="Unassembled WGS sequence"/>
</dbReference>
<feature type="chain" id="PRO_5032363635" description="Secreted protein" evidence="2">
    <location>
        <begin position="25"/>
        <end position="120"/>
    </location>
</feature>
<feature type="signal peptide" evidence="2">
    <location>
        <begin position="1"/>
        <end position="24"/>
    </location>
</feature>
<sequence length="120" mass="12746">MSQSVVCALVVLVLAFLQLQLGEAFMDAFMWDAGWRLERVGVLLNSTQEAEQRGRTAACGRCLQLLGAGKAWERRRGTSTNGNSPVAARQASRVPGAASATQKSSAAPLSESNAKARLLV</sequence>
<comment type="caution">
    <text evidence="3">The sequence shown here is derived from an EMBL/GenBank/DDBJ whole genome shotgun (WGS) entry which is preliminary data.</text>
</comment>
<reference evidence="3" key="1">
    <citation type="submission" date="2021-02" db="EMBL/GenBank/DDBJ databases">
        <authorList>
            <person name="Dougan E. K."/>
            <person name="Rhodes N."/>
            <person name="Thang M."/>
            <person name="Chan C."/>
        </authorList>
    </citation>
    <scope>NUCLEOTIDE SEQUENCE</scope>
</reference>
<name>A0A812UKZ0_9DINO</name>
<accession>A0A812UKZ0</accession>
<protein>
    <recommendedName>
        <fullName evidence="5">Secreted protein</fullName>
    </recommendedName>
</protein>
<keyword evidence="4" id="KW-1185">Reference proteome</keyword>
<gene>
    <name evidence="3" type="ORF">SNAT2548_LOCUS32357</name>
</gene>